<organism evidence="1 2">
    <name type="scientific">candidate division WOR-1 bacterium RIFOXYB2_FULL_36_35</name>
    <dbReference type="NCBI Taxonomy" id="1802578"/>
    <lineage>
        <taxon>Bacteria</taxon>
        <taxon>Bacillati</taxon>
        <taxon>Saganbacteria</taxon>
    </lineage>
</organism>
<proteinExistence type="predicted"/>
<name>A0A1F4S397_UNCSA</name>
<sequence>MAKRYNIKIRFNTVRIEILHYGDPFWKADFGDVYKASHDVLSAYTFGAAALQTHGSPHTLKNALATYKKLSSMGIEIRRLSVHLFHKEFNGPDRPSEEILNEYAARFIEAIEYLKPAKIALRGLGLRHGFFSENDCAWINKNPEWLHFKFIESFFWNRVFPFLSHDLQKKYTEKIPDVSGERFKHIGFEDWINIVRASSPLVAPNKVKDATTIDFLGYENLEILPDGRWRINPQVHQVLDNDELRSCSDPIPEMESGIFW</sequence>
<gene>
    <name evidence="1" type="ORF">A2290_07495</name>
</gene>
<dbReference type="Proteomes" id="UP000177905">
    <property type="component" value="Unassembled WGS sequence"/>
</dbReference>
<comment type="caution">
    <text evidence="1">The sequence shown here is derived from an EMBL/GenBank/DDBJ whole genome shotgun (WGS) entry which is preliminary data.</text>
</comment>
<dbReference type="AlphaFoldDB" id="A0A1F4S397"/>
<dbReference type="EMBL" id="MEUA01000028">
    <property type="protein sequence ID" value="OGC14925.1"/>
    <property type="molecule type" value="Genomic_DNA"/>
</dbReference>
<evidence type="ECO:0000313" key="1">
    <source>
        <dbReference type="EMBL" id="OGC14925.1"/>
    </source>
</evidence>
<protein>
    <submittedName>
        <fullName evidence="1">Uncharacterized protein</fullName>
    </submittedName>
</protein>
<evidence type="ECO:0000313" key="2">
    <source>
        <dbReference type="Proteomes" id="UP000177905"/>
    </source>
</evidence>
<accession>A0A1F4S397</accession>
<reference evidence="1 2" key="1">
    <citation type="journal article" date="2016" name="Nat. Commun.">
        <title>Thousands of microbial genomes shed light on interconnected biogeochemical processes in an aquifer system.</title>
        <authorList>
            <person name="Anantharaman K."/>
            <person name="Brown C.T."/>
            <person name="Hug L.A."/>
            <person name="Sharon I."/>
            <person name="Castelle C.J."/>
            <person name="Probst A.J."/>
            <person name="Thomas B.C."/>
            <person name="Singh A."/>
            <person name="Wilkins M.J."/>
            <person name="Karaoz U."/>
            <person name="Brodie E.L."/>
            <person name="Williams K.H."/>
            <person name="Hubbard S.S."/>
            <person name="Banfield J.F."/>
        </authorList>
    </citation>
    <scope>NUCLEOTIDE SEQUENCE [LARGE SCALE GENOMIC DNA]</scope>
</reference>